<name>A0A834IA23_RHYFE</name>
<gene>
    <name evidence="1" type="ORF">GWI33_011190</name>
</gene>
<comment type="caution">
    <text evidence="1">The sequence shown here is derived from an EMBL/GenBank/DDBJ whole genome shotgun (WGS) entry which is preliminary data.</text>
</comment>
<protein>
    <submittedName>
        <fullName evidence="1">Uncharacterized protein</fullName>
    </submittedName>
</protein>
<evidence type="ECO:0000313" key="1">
    <source>
        <dbReference type="EMBL" id="KAF7275869.1"/>
    </source>
</evidence>
<feature type="non-terminal residue" evidence="1">
    <location>
        <position position="77"/>
    </location>
</feature>
<evidence type="ECO:0000313" key="2">
    <source>
        <dbReference type="Proteomes" id="UP000625711"/>
    </source>
</evidence>
<reference evidence="1" key="1">
    <citation type="submission" date="2020-08" db="EMBL/GenBank/DDBJ databases">
        <title>Genome sequencing and assembly of the red palm weevil Rhynchophorus ferrugineus.</title>
        <authorList>
            <person name="Dias G.B."/>
            <person name="Bergman C.M."/>
            <person name="Manee M."/>
        </authorList>
    </citation>
    <scope>NUCLEOTIDE SEQUENCE</scope>
    <source>
        <strain evidence="1">AA-2017</strain>
        <tissue evidence="1">Whole larva</tissue>
    </source>
</reference>
<accession>A0A834IA23</accession>
<dbReference type="Proteomes" id="UP000625711">
    <property type="component" value="Unassembled WGS sequence"/>
</dbReference>
<dbReference type="AlphaFoldDB" id="A0A834IA23"/>
<keyword evidence="2" id="KW-1185">Reference proteome</keyword>
<sequence>MEPIVRTRGNRQRRPLVLRSPGAVPSCQNERTTTIAERFSGPEDRCLIDDAVRPPRLDNAFLLRQVEWMADWSGKRG</sequence>
<dbReference type="EMBL" id="JAACXV010008919">
    <property type="protein sequence ID" value="KAF7275869.1"/>
    <property type="molecule type" value="Genomic_DNA"/>
</dbReference>
<proteinExistence type="predicted"/>
<organism evidence="1 2">
    <name type="scientific">Rhynchophorus ferrugineus</name>
    <name type="common">Red palm weevil</name>
    <name type="synonym">Curculio ferrugineus</name>
    <dbReference type="NCBI Taxonomy" id="354439"/>
    <lineage>
        <taxon>Eukaryota</taxon>
        <taxon>Metazoa</taxon>
        <taxon>Ecdysozoa</taxon>
        <taxon>Arthropoda</taxon>
        <taxon>Hexapoda</taxon>
        <taxon>Insecta</taxon>
        <taxon>Pterygota</taxon>
        <taxon>Neoptera</taxon>
        <taxon>Endopterygota</taxon>
        <taxon>Coleoptera</taxon>
        <taxon>Polyphaga</taxon>
        <taxon>Cucujiformia</taxon>
        <taxon>Curculionidae</taxon>
        <taxon>Dryophthorinae</taxon>
        <taxon>Rhynchophorus</taxon>
    </lineage>
</organism>